<feature type="transmembrane region" description="Helical" evidence="6">
    <location>
        <begin position="105"/>
        <end position="122"/>
    </location>
</feature>
<evidence type="ECO:0000256" key="5">
    <source>
        <dbReference type="ARBA" id="ARBA00023136"/>
    </source>
</evidence>
<name>A0A4Z0YV30_9PEZI</name>
<dbReference type="InterPro" id="IPR038330">
    <property type="entry name" value="TspO/MBR-related_sf"/>
</dbReference>
<evidence type="ECO:0000256" key="6">
    <source>
        <dbReference type="SAM" id="Phobius"/>
    </source>
</evidence>
<keyword evidence="4 6" id="KW-1133">Transmembrane helix</keyword>
<dbReference type="FunFam" id="1.20.1260.100:FF:000001">
    <property type="entry name" value="translocator protein 2"/>
    <property type="match status" value="1"/>
</dbReference>
<sequence>MTAYIPKITTIPYDVFASPAASILLPIALGTAVGYGTRPNNTAANQTKETYSAMKQPPLRPPPYVFGPAWTALYGLMGYAAHRAVMHASPSFSSSLPVSATTLQTLYSAQLGLNLTWMPLFFGLRRPALAMANIVSLVGLNGYLTYLYFGVDDVAGWCMVPYLAWLGFATYLNAGVGHLNHWDISESTLATRKALGKDQ</sequence>
<evidence type="ECO:0000313" key="8">
    <source>
        <dbReference type="Proteomes" id="UP000297716"/>
    </source>
</evidence>
<comment type="subcellular location">
    <subcellularLocation>
        <location evidence="1">Membrane</location>
        <topology evidence="1">Multi-pass membrane protein</topology>
    </subcellularLocation>
</comment>
<dbReference type="GO" id="GO:0005741">
    <property type="term" value="C:mitochondrial outer membrane"/>
    <property type="evidence" value="ECO:0007669"/>
    <property type="project" value="TreeGrafter"/>
</dbReference>
<dbReference type="Proteomes" id="UP000297716">
    <property type="component" value="Unassembled WGS sequence"/>
</dbReference>
<keyword evidence="5 6" id="KW-0472">Membrane</keyword>
<feature type="transmembrane region" description="Helical" evidence="6">
    <location>
        <begin position="154"/>
        <end position="172"/>
    </location>
</feature>
<dbReference type="EMBL" id="SKBN01000009">
    <property type="protein sequence ID" value="TGJ87817.1"/>
    <property type="molecule type" value="Genomic_DNA"/>
</dbReference>
<dbReference type="STRING" id="37992.A0A4Z0YV30"/>
<dbReference type="PANTHER" id="PTHR10057">
    <property type="entry name" value="PERIPHERAL-TYPE BENZODIAZEPINE RECEPTOR"/>
    <property type="match status" value="1"/>
</dbReference>
<comment type="similarity">
    <text evidence="2">Belongs to the TspO/BZRP family.</text>
</comment>
<dbReference type="InterPro" id="IPR004307">
    <property type="entry name" value="TspO_MBR"/>
</dbReference>
<dbReference type="Gene3D" id="1.20.1260.100">
    <property type="entry name" value="TspO/MBR protein"/>
    <property type="match status" value="1"/>
</dbReference>
<evidence type="ECO:0000256" key="2">
    <source>
        <dbReference type="ARBA" id="ARBA00007524"/>
    </source>
</evidence>
<dbReference type="CDD" id="cd15904">
    <property type="entry name" value="TSPO_MBR"/>
    <property type="match status" value="1"/>
</dbReference>
<keyword evidence="3 6" id="KW-0812">Transmembrane</keyword>
<protein>
    <recommendedName>
        <fullName evidence="9">TspO/MBR-related protein</fullName>
    </recommendedName>
</protein>
<accession>A0A4Z0YV30</accession>
<dbReference type="Pfam" id="PF03073">
    <property type="entry name" value="TspO_MBR"/>
    <property type="match status" value="1"/>
</dbReference>
<keyword evidence="8" id="KW-1185">Reference proteome</keyword>
<feature type="transmembrane region" description="Helical" evidence="6">
    <location>
        <begin position="64"/>
        <end position="85"/>
    </location>
</feature>
<organism evidence="7 8">
    <name type="scientific">Xylaria hypoxylon</name>
    <dbReference type="NCBI Taxonomy" id="37992"/>
    <lineage>
        <taxon>Eukaryota</taxon>
        <taxon>Fungi</taxon>
        <taxon>Dikarya</taxon>
        <taxon>Ascomycota</taxon>
        <taxon>Pezizomycotina</taxon>
        <taxon>Sordariomycetes</taxon>
        <taxon>Xylariomycetidae</taxon>
        <taxon>Xylariales</taxon>
        <taxon>Xylariaceae</taxon>
        <taxon>Xylaria</taxon>
    </lineage>
</organism>
<comment type="caution">
    <text evidence="7">The sequence shown here is derived from an EMBL/GenBank/DDBJ whole genome shotgun (WGS) entry which is preliminary data.</text>
</comment>
<evidence type="ECO:0000256" key="4">
    <source>
        <dbReference type="ARBA" id="ARBA00022989"/>
    </source>
</evidence>
<gene>
    <name evidence="7" type="ORF">E0Z10_g988</name>
</gene>
<evidence type="ECO:0000256" key="3">
    <source>
        <dbReference type="ARBA" id="ARBA00022692"/>
    </source>
</evidence>
<reference evidence="7 8" key="1">
    <citation type="submission" date="2019-03" db="EMBL/GenBank/DDBJ databases">
        <title>Draft genome sequence of Xylaria hypoxylon DSM 108379, a ubiquitous saprotrophic-parasitic fungi on hardwood.</title>
        <authorList>
            <person name="Buettner E."/>
            <person name="Leonhardt S."/>
            <person name="Gebauer A.M."/>
            <person name="Liers C."/>
            <person name="Hofrichter M."/>
            <person name="Kellner H."/>
        </authorList>
    </citation>
    <scope>NUCLEOTIDE SEQUENCE [LARGE SCALE GENOMIC DNA]</scope>
    <source>
        <strain evidence="7 8">DSM 108379</strain>
    </source>
</reference>
<dbReference type="PANTHER" id="PTHR10057:SF0">
    <property type="entry name" value="TRANSLOCATOR PROTEIN"/>
    <property type="match status" value="1"/>
</dbReference>
<evidence type="ECO:0000256" key="1">
    <source>
        <dbReference type="ARBA" id="ARBA00004141"/>
    </source>
</evidence>
<evidence type="ECO:0000313" key="7">
    <source>
        <dbReference type="EMBL" id="TGJ87817.1"/>
    </source>
</evidence>
<evidence type="ECO:0008006" key="9">
    <source>
        <dbReference type="Google" id="ProtNLM"/>
    </source>
</evidence>
<feature type="transmembrane region" description="Helical" evidence="6">
    <location>
        <begin position="129"/>
        <end position="148"/>
    </location>
</feature>
<proteinExistence type="inferred from homology"/>
<dbReference type="AlphaFoldDB" id="A0A4Z0YV30"/>
<dbReference type="GO" id="GO:0033013">
    <property type="term" value="P:tetrapyrrole metabolic process"/>
    <property type="evidence" value="ECO:0007669"/>
    <property type="project" value="UniProtKB-ARBA"/>
</dbReference>
<dbReference type="OrthoDB" id="8841220at2759"/>